<organism evidence="2 3">
    <name type="scientific">Albidovulum litorale</name>
    <dbReference type="NCBI Taxonomy" id="2984134"/>
    <lineage>
        <taxon>Bacteria</taxon>
        <taxon>Pseudomonadati</taxon>
        <taxon>Pseudomonadota</taxon>
        <taxon>Alphaproteobacteria</taxon>
        <taxon>Rhodobacterales</taxon>
        <taxon>Paracoccaceae</taxon>
        <taxon>Albidovulum</taxon>
    </lineage>
</organism>
<evidence type="ECO:0000256" key="1">
    <source>
        <dbReference type="SAM" id="Phobius"/>
    </source>
</evidence>
<dbReference type="Proteomes" id="UP001652564">
    <property type="component" value="Unassembled WGS sequence"/>
</dbReference>
<sequence length="554" mass="60444">MWLKNGNNLRIEAQMGRSSTARLTAFLIVLIAILGTAPILKGAFYLGKHEGDTMHLAELVLRMADGQWPHLDFMTPIGVLALAPMAIFVKAGAGLGHAIFYSQILVAAVLLLPVLRVATSRLTGIWPYAYGGFVMLLCLALVHGEAQSDISISMHYNRWAWAVSYIIIPLAVLAPHDRPRPWLDGALIGIGLAVLVLTKVTYVVALAPGILVALLARRNFCMIVSAFLSGLVIAVVFTALAGFDFWFAYVRDLLSVAQGDSRPAPGMSFGSVVAEPIYLGGSLTLIAAVIFLRQAKQSVEGLALYVLMPGFFYIAYQNWGNDPQWLYLVALCAFLLRPERGVTNGIGWDLRDALTYTGVLALAFGAPSAINLAFSPWRHLAAETEETVPLLSRLPAHDDIKMSRARLYTNHIVLPYDRPGEPFEAYHEYADREGPAMLNGDELADCELTGGFSAWFELVTDDLEAAGYAGSAVMGTDLFSAYWMFGDFRPVKGGAPWYYSGTPGIEYADYVAVPLCPTSLSRRASMLEAINEGGWTLREVRRTALYILTQPVGP</sequence>
<feature type="transmembrane region" description="Helical" evidence="1">
    <location>
        <begin position="353"/>
        <end position="374"/>
    </location>
</feature>
<accession>A0ABT2ZKV8</accession>
<feature type="transmembrane region" description="Helical" evidence="1">
    <location>
        <begin position="98"/>
        <end position="119"/>
    </location>
</feature>
<keyword evidence="3" id="KW-1185">Reference proteome</keyword>
<name>A0ABT2ZKV8_9RHOB</name>
<proteinExistence type="predicted"/>
<feature type="transmembrane region" description="Helical" evidence="1">
    <location>
        <begin position="125"/>
        <end position="144"/>
    </location>
</feature>
<feature type="transmembrane region" description="Helical" evidence="1">
    <location>
        <begin position="299"/>
        <end position="316"/>
    </location>
</feature>
<comment type="caution">
    <text evidence="2">The sequence shown here is derived from an EMBL/GenBank/DDBJ whole genome shotgun (WGS) entry which is preliminary data.</text>
</comment>
<feature type="transmembrane region" description="Helical" evidence="1">
    <location>
        <begin position="73"/>
        <end position="91"/>
    </location>
</feature>
<feature type="transmembrane region" description="Helical" evidence="1">
    <location>
        <begin position="269"/>
        <end position="292"/>
    </location>
</feature>
<feature type="transmembrane region" description="Helical" evidence="1">
    <location>
        <begin position="223"/>
        <end position="249"/>
    </location>
</feature>
<dbReference type="RefSeq" id="WP_263738868.1">
    <property type="nucleotide sequence ID" value="NZ_JAOWKZ010000001.1"/>
</dbReference>
<feature type="transmembrane region" description="Helical" evidence="1">
    <location>
        <begin position="186"/>
        <end position="216"/>
    </location>
</feature>
<gene>
    <name evidence="2" type="ORF">OEZ71_05300</name>
</gene>
<evidence type="ECO:0000313" key="2">
    <source>
        <dbReference type="EMBL" id="MCV2871705.1"/>
    </source>
</evidence>
<keyword evidence="1" id="KW-0812">Transmembrane</keyword>
<reference evidence="2 3" key="1">
    <citation type="submission" date="2022-10" db="EMBL/GenBank/DDBJ databases">
        <title>Defluviimonas sp. nov., isolated from ocean surface sediments.</title>
        <authorList>
            <person name="He W."/>
            <person name="Wang L."/>
            <person name="Zhang D.-F."/>
        </authorList>
    </citation>
    <scope>NUCLEOTIDE SEQUENCE [LARGE SCALE GENOMIC DNA]</scope>
    <source>
        <strain evidence="2 3">WL0050</strain>
    </source>
</reference>
<protein>
    <recommendedName>
        <fullName evidence="4">DUF2029 domain-containing protein</fullName>
    </recommendedName>
</protein>
<feature type="transmembrane region" description="Helical" evidence="1">
    <location>
        <begin position="156"/>
        <end position="174"/>
    </location>
</feature>
<keyword evidence="1" id="KW-1133">Transmembrane helix</keyword>
<dbReference type="EMBL" id="JAOWKZ010000001">
    <property type="protein sequence ID" value="MCV2871705.1"/>
    <property type="molecule type" value="Genomic_DNA"/>
</dbReference>
<evidence type="ECO:0008006" key="4">
    <source>
        <dbReference type="Google" id="ProtNLM"/>
    </source>
</evidence>
<keyword evidence="1" id="KW-0472">Membrane</keyword>
<evidence type="ECO:0000313" key="3">
    <source>
        <dbReference type="Proteomes" id="UP001652564"/>
    </source>
</evidence>
<feature type="transmembrane region" description="Helical" evidence="1">
    <location>
        <begin position="21"/>
        <end position="40"/>
    </location>
</feature>